<dbReference type="Gene3D" id="3.40.50.2000">
    <property type="entry name" value="Glycogen Phosphorylase B"/>
    <property type="match status" value="2"/>
</dbReference>
<dbReference type="InterPro" id="IPR001173">
    <property type="entry name" value="Glyco_trans_2-like"/>
</dbReference>
<evidence type="ECO:0000259" key="1">
    <source>
        <dbReference type="Pfam" id="PF00535"/>
    </source>
</evidence>
<keyword evidence="3" id="KW-1185">Reference proteome</keyword>
<dbReference type="Pfam" id="PF19717">
    <property type="entry name" value="DUF6212"/>
    <property type="match status" value="1"/>
</dbReference>
<organism evidence="2 3">
    <name type="scientific">Mesorhizobium waimense</name>
    <dbReference type="NCBI Taxonomy" id="1300307"/>
    <lineage>
        <taxon>Bacteria</taxon>
        <taxon>Pseudomonadati</taxon>
        <taxon>Pseudomonadota</taxon>
        <taxon>Alphaproteobacteria</taxon>
        <taxon>Hyphomicrobiales</taxon>
        <taxon>Phyllobacteriaceae</taxon>
        <taxon>Mesorhizobium</taxon>
    </lineage>
</organism>
<dbReference type="Proteomes" id="UP000272706">
    <property type="component" value="Unassembled WGS sequence"/>
</dbReference>
<dbReference type="PANTHER" id="PTHR22916:SF3">
    <property type="entry name" value="UDP-GLCNAC:BETAGAL BETA-1,3-N-ACETYLGLUCOSAMINYLTRANSFERASE-LIKE PROTEIN 1"/>
    <property type="match status" value="1"/>
</dbReference>
<dbReference type="InterPro" id="IPR046184">
    <property type="entry name" value="DUF6212"/>
</dbReference>
<dbReference type="CDD" id="cd00761">
    <property type="entry name" value="Glyco_tranf_GTA_type"/>
    <property type="match status" value="1"/>
</dbReference>
<dbReference type="EMBL" id="QZWZ01000020">
    <property type="protein sequence ID" value="RJT34243.1"/>
    <property type="molecule type" value="Genomic_DNA"/>
</dbReference>
<sequence>MAVGGKERRPLEPQGRPRRVCVVTRAIGHGGDEDTAMVELARLFAEDGDQVTLLSVPGSDVPSSEEVAARHRELEGSVRLEVLDKSVQLLPSLATPESQSAALLHYLERSGHDLVYAPLEGGLPYYTLLAVETGAFAALPSVVVIAQAPLEWAHEADRAFMGSTDAIAVTYMEKYCAEMADSTICASAALRKWMLSKDWKVKKAVVTPLLQDRIDQAGARSSVGKQSSKELVVFAGWHLRDGMTLLCDALDILAPTAPKGLTVTAFGPFGKIMGEHSGGLLLRRAERWPFKLNMLPRANLAAKLDYAARAGALAVIPARAASTGGAVAACIEAGLPFVATNVGAHAEICKPQARQPRLVDADAAALAQAILAALKDPPRPLPIDSLSQCRQSWLDTRNLPTPAKRRRIHKGAGSSPLVSIVMAHRNRPLYLKQAIAAIEAQTYDHLELVLVDDGSDLDEARRLLDALEPTFRQRGWKILRRPHRHLGAARNAGIRAAHGELILFVDDDNALFPEAVDHFVRAMAISGADICTAFQLIFYEDFVPGDRADGLIQYLPLGGPDTLGLIHNVYGDANAMVRRSVFAQIGFWIEQPGYAMHDWEFFARASLAGLKLRPIPKPLYWYRSKPDGMFRTSNWYDNRLPVVEAFRSSQFGDLGQLYKLAIAQNTAQSEIESARENLKYTPANQKYLELCDVEPNSDAAMAKLAAIAASIGRPDTAATLLGRPQADERRHDPDRADVGSNTLGFDMLRSARLLTPRPSPLPLLLVAPDGGGVFLRPHLEGAVAASLDHQFPPFFRKIEAIVEVAHADAPAMDFALALARPDQTIDWQQDIAAQTIAFSGWMTVKDKFVRHPLVVMLHARRKMPLSIVLTVRFAGTPNGFPTNAFFRKLTLFSE</sequence>
<accession>A0A3A5KFW0</accession>
<dbReference type="Pfam" id="PF13692">
    <property type="entry name" value="Glyco_trans_1_4"/>
    <property type="match status" value="1"/>
</dbReference>
<dbReference type="PANTHER" id="PTHR22916">
    <property type="entry name" value="GLYCOSYLTRANSFERASE"/>
    <property type="match status" value="1"/>
</dbReference>
<gene>
    <name evidence="2" type="ORF">D3227_23400</name>
</gene>
<dbReference type="Pfam" id="PF00535">
    <property type="entry name" value="Glycos_transf_2"/>
    <property type="match status" value="1"/>
</dbReference>
<feature type="domain" description="Glycosyltransferase 2-like" evidence="1">
    <location>
        <begin position="419"/>
        <end position="585"/>
    </location>
</feature>
<evidence type="ECO:0000313" key="3">
    <source>
        <dbReference type="Proteomes" id="UP000272706"/>
    </source>
</evidence>
<dbReference type="SUPFAM" id="SSF53448">
    <property type="entry name" value="Nucleotide-diphospho-sugar transferases"/>
    <property type="match status" value="1"/>
</dbReference>
<evidence type="ECO:0000313" key="2">
    <source>
        <dbReference type="EMBL" id="RJT34243.1"/>
    </source>
</evidence>
<dbReference type="SUPFAM" id="SSF53756">
    <property type="entry name" value="UDP-Glycosyltransferase/glycogen phosphorylase"/>
    <property type="match status" value="1"/>
</dbReference>
<dbReference type="Gene3D" id="3.90.550.10">
    <property type="entry name" value="Spore Coat Polysaccharide Biosynthesis Protein SpsA, Chain A"/>
    <property type="match status" value="1"/>
</dbReference>
<dbReference type="AlphaFoldDB" id="A0A3A5KFW0"/>
<dbReference type="GO" id="GO:0016758">
    <property type="term" value="F:hexosyltransferase activity"/>
    <property type="evidence" value="ECO:0007669"/>
    <property type="project" value="UniProtKB-ARBA"/>
</dbReference>
<comment type="caution">
    <text evidence="2">The sequence shown here is derived from an EMBL/GenBank/DDBJ whole genome shotgun (WGS) entry which is preliminary data.</text>
</comment>
<proteinExistence type="predicted"/>
<dbReference type="InterPro" id="IPR029044">
    <property type="entry name" value="Nucleotide-diphossugar_trans"/>
</dbReference>
<reference evidence="2 3" key="1">
    <citation type="submission" date="2018-09" db="EMBL/GenBank/DDBJ databases">
        <title>Mesorhizobium carmichaelinearum sp. nov. isolated from Carmichaelinea spp. root nodules in New Zealand.</title>
        <authorList>
            <person name="De Meyer S.E."/>
        </authorList>
    </citation>
    <scope>NUCLEOTIDE SEQUENCE [LARGE SCALE GENOMIC DNA]</scope>
    <source>
        <strain evidence="2 3">ICMP19557</strain>
    </source>
</reference>
<dbReference type="OrthoDB" id="9801954at2"/>
<protein>
    <submittedName>
        <fullName evidence="2">Glycosyltransferase</fullName>
    </submittedName>
</protein>
<keyword evidence="2" id="KW-0808">Transferase</keyword>
<name>A0A3A5KFW0_9HYPH</name>